<dbReference type="EMBL" id="FWWU01000010">
    <property type="protein sequence ID" value="SMB97035.1"/>
    <property type="molecule type" value="Genomic_DNA"/>
</dbReference>
<evidence type="ECO:0000256" key="1">
    <source>
        <dbReference type="SAM" id="SignalP"/>
    </source>
</evidence>
<accession>A0A1W1VUI9</accession>
<keyword evidence="3" id="KW-1185">Reference proteome</keyword>
<feature type="chain" id="PRO_5012686976" evidence="1">
    <location>
        <begin position="18"/>
        <end position="172"/>
    </location>
</feature>
<dbReference type="OrthoDB" id="70437at2"/>
<gene>
    <name evidence="2" type="ORF">SAMN00790413_06305</name>
</gene>
<dbReference type="AlphaFoldDB" id="A0A1W1VUI9"/>
<protein>
    <submittedName>
        <fullName evidence="2">Uncharacterized protein</fullName>
    </submittedName>
</protein>
<dbReference type="RefSeq" id="WP_084051150.1">
    <property type="nucleotide sequence ID" value="NZ_FWWU01000010.1"/>
</dbReference>
<keyword evidence="1" id="KW-0732">Signal</keyword>
<name>A0A1W1VUI9_9DEIO</name>
<dbReference type="Proteomes" id="UP000192582">
    <property type="component" value="Unassembled WGS sequence"/>
</dbReference>
<reference evidence="2 3" key="1">
    <citation type="submission" date="2017-04" db="EMBL/GenBank/DDBJ databases">
        <authorList>
            <person name="Afonso C.L."/>
            <person name="Miller P.J."/>
            <person name="Scott M.A."/>
            <person name="Spackman E."/>
            <person name="Goraichik I."/>
            <person name="Dimitrov K.M."/>
            <person name="Suarez D.L."/>
            <person name="Swayne D.E."/>
        </authorList>
    </citation>
    <scope>NUCLEOTIDE SEQUENCE [LARGE SCALE GENOMIC DNA]</scope>
    <source>
        <strain evidence="2 3">KR-140</strain>
    </source>
</reference>
<sequence>MKRSFLLLLSLGSVASAVPLLGTPGSFFESGLCRTYRCSLSSRESLGGGVVDFRYTLAPERAPQAGEIPEAGPTLSVIRVNNVVTSLGYAQGAQDTLLYPGSYLLKLLSRTFTFAAGSAVSEATLRQLEGRCGEADGQQVEVKVPVGRFTLSCVNSYGEYTNARRVAFRLYR</sequence>
<evidence type="ECO:0000313" key="2">
    <source>
        <dbReference type="EMBL" id="SMB97035.1"/>
    </source>
</evidence>
<evidence type="ECO:0000313" key="3">
    <source>
        <dbReference type="Proteomes" id="UP000192582"/>
    </source>
</evidence>
<feature type="signal peptide" evidence="1">
    <location>
        <begin position="1"/>
        <end position="17"/>
    </location>
</feature>
<proteinExistence type="predicted"/>
<organism evidence="2 3">
    <name type="scientific">Deinococcus hopiensis KR-140</name>
    <dbReference type="NCBI Taxonomy" id="695939"/>
    <lineage>
        <taxon>Bacteria</taxon>
        <taxon>Thermotogati</taxon>
        <taxon>Deinococcota</taxon>
        <taxon>Deinococci</taxon>
        <taxon>Deinococcales</taxon>
        <taxon>Deinococcaceae</taxon>
        <taxon>Deinococcus</taxon>
    </lineage>
</organism>